<keyword evidence="3" id="KW-1185">Reference proteome</keyword>
<protein>
    <recommendedName>
        <fullName evidence="4">Lipoprotein</fullName>
    </recommendedName>
</protein>
<dbReference type="Proteomes" id="UP000006695">
    <property type="component" value="Chromosome"/>
</dbReference>
<organism evidence="2 3">
    <name type="scientific">Geotalea uraniireducens (strain Rf4)</name>
    <name type="common">Geobacter uraniireducens</name>
    <dbReference type="NCBI Taxonomy" id="351605"/>
    <lineage>
        <taxon>Bacteria</taxon>
        <taxon>Pseudomonadati</taxon>
        <taxon>Thermodesulfobacteriota</taxon>
        <taxon>Desulfuromonadia</taxon>
        <taxon>Geobacterales</taxon>
        <taxon>Geobacteraceae</taxon>
        <taxon>Geotalea</taxon>
    </lineage>
</organism>
<evidence type="ECO:0000256" key="1">
    <source>
        <dbReference type="SAM" id="SignalP"/>
    </source>
</evidence>
<evidence type="ECO:0008006" key="4">
    <source>
        <dbReference type="Google" id="ProtNLM"/>
    </source>
</evidence>
<dbReference type="KEGG" id="gur:Gura_3467"/>
<proteinExistence type="predicted"/>
<dbReference type="AlphaFoldDB" id="A5G755"/>
<dbReference type="HOGENOM" id="CLU_145339_0_0_7"/>
<feature type="chain" id="PRO_5002683292" description="Lipoprotein" evidence="1">
    <location>
        <begin position="22"/>
        <end position="149"/>
    </location>
</feature>
<dbReference type="STRING" id="351605.Gura_3467"/>
<sequence length="149" mass="16577">MQKHMNRMTALALVIAVMLLAACKKTHGTQDTEHPAEVKKVEGTELSRVTLSEKAMQRIDLKTDLVREQRVSRSASPQKVVPYSSLIYDPQGQCWIYTCPQPRTFVRHKVEVDYIEGDLAVLKDGPPIGTVIASVGVAELYGTEFKVGH</sequence>
<feature type="signal peptide" evidence="1">
    <location>
        <begin position="1"/>
        <end position="21"/>
    </location>
</feature>
<evidence type="ECO:0000313" key="3">
    <source>
        <dbReference type="Proteomes" id="UP000006695"/>
    </source>
</evidence>
<gene>
    <name evidence="2" type="ordered locus">Gura_3467</name>
</gene>
<reference evidence="2 3" key="1">
    <citation type="submission" date="2007-05" db="EMBL/GenBank/DDBJ databases">
        <title>Complete sequence of Geobacter uraniireducens Rf4.</title>
        <authorList>
            <consortium name="US DOE Joint Genome Institute"/>
            <person name="Copeland A."/>
            <person name="Lucas S."/>
            <person name="Lapidus A."/>
            <person name="Barry K."/>
            <person name="Detter J.C."/>
            <person name="Glavina del Rio T."/>
            <person name="Hammon N."/>
            <person name="Israni S."/>
            <person name="Dalin E."/>
            <person name="Tice H."/>
            <person name="Pitluck S."/>
            <person name="Chertkov O."/>
            <person name="Brettin T."/>
            <person name="Bruce D."/>
            <person name="Han C."/>
            <person name="Schmutz J."/>
            <person name="Larimer F."/>
            <person name="Land M."/>
            <person name="Hauser L."/>
            <person name="Kyrpides N."/>
            <person name="Mikhailova N."/>
            <person name="Shelobolina E."/>
            <person name="Aklujkar M."/>
            <person name="Lovley D."/>
            <person name="Richardson P."/>
        </authorList>
    </citation>
    <scope>NUCLEOTIDE SEQUENCE [LARGE SCALE GENOMIC DNA]</scope>
    <source>
        <strain evidence="2 3">Rf4</strain>
    </source>
</reference>
<accession>A5G755</accession>
<keyword evidence="1" id="KW-0732">Signal</keyword>
<name>A5G755_GEOUR</name>
<evidence type="ECO:0000313" key="2">
    <source>
        <dbReference type="EMBL" id="ABQ27623.1"/>
    </source>
</evidence>
<dbReference type="EMBL" id="CP000698">
    <property type="protein sequence ID" value="ABQ27623.1"/>
    <property type="molecule type" value="Genomic_DNA"/>
</dbReference>
<dbReference type="PROSITE" id="PS51257">
    <property type="entry name" value="PROKAR_LIPOPROTEIN"/>
    <property type="match status" value="1"/>
</dbReference>